<dbReference type="Pfam" id="PF00196">
    <property type="entry name" value="GerE"/>
    <property type="match status" value="1"/>
</dbReference>
<accession>A0ABY7AUB0</accession>
<dbReference type="InterPro" id="IPR000792">
    <property type="entry name" value="Tscrpt_reg_LuxR_C"/>
</dbReference>
<dbReference type="PANTHER" id="PTHR43214:SF44">
    <property type="entry name" value="TWO-COMPONENT RESPONSE REGULATOR"/>
    <property type="match status" value="1"/>
</dbReference>
<dbReference type="CDD" id="cd17535">
    <property type="entry name" value="REC_NarL-like"/>
    <property type="match status" value="1"/>
</dbReference>
<reference evidence="6" key="1">
    <citation type="submission" date="2022-11" db="EMBL/GenBank/DDBJ databases">
        <authorList>
            <person name="Mo P."/>
        </authorList>
    </citation>
    <scope>NUCLEOTIDE SEQUENCE</scope>
    <source>
        <strain evidence="6">HUAS 11-8</strain>
    </source>
</reference>
<dbReference type="PANTHER" id="PTHR43214">
    <property type="entry name" value="TWO-COMPONENT RESPONSE REGULATOR"/>
    <property type="match status" value="1"/>
</dbReference>
<dbReference type="SMART" id="SM00448">
    <property type="entry name" value="REC"/>
    <property type="match status" value="1"/>
</dbReference>
<protein>
    <submittedName>
        <fullName evidence="6">Response regulator transcription factor</fullName>
    </submittedName>
</protein>
<comment type="caution">
    <text evidence="3">Lacks conserved residue(s) required for the propagation of feature annotation.</text>
</comment>
<dbReference type="EMBL" id="CP113836">
    <property type="protein sequence ID" value="WAL63557.1"/>
    <property type="molecule type" value="Genomic_DNA"/>
</dbReference>
<dbReference type="PRINTS" id="PR00038">
    <property type="entry name" value="HTHLUXR"/>
</dbReference>
<gene>
    <name evidence="6" type="ORF">ORV05_21385</name>
</gene>
<dbReference type="Proteomes" id="UP001163203">
    <property type="component" value="Chromosome"/>
</dbReference>
<keyword evidence="7" id="KW-1185">Reference proteome</keyword>
<dbReference type="SMART" id="SM00421">
    <property type="entry name" value="HTH_LUXR"/>
    <property type="match status" value="1"/>
</dbReference>
<evidence type="ECO:0000256" key="1">
    <source>
        <dbReference type="ARBA" id="ARBA00022553"/>
    </source>
</evidence>
<dbReference type="Gene3D" id="3.40.50.2300">
    <property type="match status" value="1"/>
</dbReference>
<organism evidence="6 7">
    <name type="scientific">Amycolatopsis cynarae</name>
    <dbReference type="NCBI Taxonomy" id="2995223"/>
    <lineage>
        <taxon>Bacteria</taxon>
        <taxon>Bacillati</taxon>
        <taxon>Actinomycetota</taxon>
        <taxon>Actinomycetes</taxon>
        <taxon>Pseudonocardiales</taxon>
        <taxon>Pseudonocardiaceae</taxon>
        <taxon>Amycolatopsis</taxon>
    </lineage>
</organism>
<dbReference type="SUPFAM" id="SSF52172">
    <property type="entry name" value="CheY-like"/>
    <property type="match status" value="1"/>
</dbReference>
<dbReference type="PROSITE" id="PS50110">
    <property type="entry name" value="RESPONSE_REGULATORY"/>
    <property type="match status" value="1"/>
</dbReference>
<dbReference type="CDD" id="cd06170">
    <property type="entry name" value="LuxR_C_like"/>
    <property type="match status" value="1"/>
</dbReference>
<dbReference type="Pfam" id="PF00072">
    <property type="entry name" value="Response_reg"/>
    <property type="match status" value="1"/>
</dbReference>
<feature type="domain" description="Response regulatory" evidence="5">
    <location>
        <begin position="1"/>
        <end position="114"/>
    </location>
</feature>
<evidence type="ECO:0000259" key="4">
    <source>
        <dbReference type="PROSITE" id="PS50043"/>
    </source>
</evidence>
<dbReference type="InterPro" id="IPR039420">
    <property type="entry name" value="WalR-like"/>
</dbReference>
<proteinExistence type="predicted"/>
<dbReference type="PROSITE" id="PS50043">
    <property type="entry name" value="HTH_LUXR_2"/>
    <property type="match status" value="1"/>
</dbReference>
<feature type="domain" description="HTH luxR-type" evidence="4">
    <location>
        <begin position="127"/>
        <end position="198"/>
    </location>
</feature>
<evidence type="ECO:0000256" key="3">
    <source>
        <dbReference type="PROSITE-ProRule" id="PRU00169"/>
    </source>
</evidence>
<dbReference type="InterPro" id="IPR001789">
    <property type="entry name" value="Sig_transdc_resp-reg_receiver"/>
</dbReference>
<keyword evidence="1" id="KW-0597">Phosphoprotein</keyword>
<dbReference type="InterPro" id="IPR058245">
    <property type="entry name" value="NreC/VraR/RcsB-like_REC"/>
</dbReference>
<name>A0ABY7AUB0_9PSEU</name>
<evidence type="ECO:0000313" key="6">
    <source>
        <dbReference type="EMBL" id="WAL63557.1"/>
    </source>
</evidence>
<evidence type="ECO:0000256" key="2">
    <source>
        <dbReference type="ARBA" id="ARBA00023125"/>
    </source>
</evidence>
<dbReference type="RefSeq" id="WP_268753797.1">
    <property type="nucleotide sequence ID" value="NZ_CP113836.1"/>
</dbReference>
<sequence>MDEQSLVRYALRSLLAKLPGIEVVGEADSPGEALRQMHGRRPDLLVTGLEMEKVPAAAELCRLVKRNPVPTSVIVMSPDSGPASVAAAVNAGADSFVDTSASCREIVDVIRSAVDGHRSWVLGSRKSPSRLPRPECHGGFTRREKEILGLMLDRLSNEEIAEELHLAPQTVKNYVSRVLQKHSVKSRRDLFRKLGLHRGASASPGYHQYPAGG</sequence>
<keyword evidence="2" id="KW-0238">DNA-binding</keyword>
<evidence type="ECO:0000259" key="5">
    <source>
        <dbReference type="PROSITE" id="PS50110"/>
    </source>
</evidence>
<evidence type="ECO:0000313" key="7">
    <source>
        <dbReference type="Proteomes" id="UP001163203"/>
    </source>
</evidence>
<dbReference type="InterPro" id="IPR016032">
    <property type="entry name" value="Sig_transdc_resp-reg_C-effctor"/>
</dbReference>
<dbReference type="InterPro" id="IPR011006">
    <property type="entry name" value="CheY-like_superfamily"/>
</dbReference>
<dbReference type="SUPFAM" id="SSF46894">
    <property type="entry name" value="C-terminal effector domain of the bipartite response regulators"/>
    <property type="match status" value="1"/>
</dbReference>